<feature type="transmembrane region" description="Helical" evidence="1">
    <location>
        <begin position="142"/>
        <end position="159"/>
    </location>
</feature>
<protein>
    <recommendedName>
        <fullName evidence="4">Lipoprotein</fullName>
    </recommendedName>
</protein>
<evidence type="ECO:0008006" key="4">
    <source>
        <dbReference type="Google" id="ProtNLM"/>
    </source>
</evidence>
<evidence type="ECO:0000313" key="3">
    <source>
        <dbReference type="EMBL" id="KAA6347976.1"/>
    </source>
</evidence>
<accession>A0A5J4SPM6</accession>
<keyword evidence="1" id="KW-0472">Membrane</keyword>
<name>A0A5J4SPM6_9ZZZZ</name>
<sequence>MNMTTRIVSNAVALCVLVVLLSACRTSKSAQQSVSLEKHDSVHNEYRYAKTLDSLVSIKVHNQEDVTVIREIFIPVRDTTGQITGSVLAARIRIVARSEKDSTAVFLHSENEEEQQQVSAITDTHIETESKEDRKTSTGPPWMFFAFLFVLIVLFAGKLKN</sequence>
<dbReference type="EMBL" id="SNRY01000080">
    <property type="protein sequence ID" value="KAA6347976.1"/>
    <property type="molecule type" value="Genomic_DNA"/>
</dbReference>
<dbReference type="EMBL" id="SNRY01000080">
    <property type="protein sequence ID" value="KAA6347957.1"/>
    <property type="molecule type" value="Genomic_DNA"/>
</dbReference>
<organism evidence="2">
    <name type="scientific">termite gut metagenome</name>
    <dbReference type="NCBI Taxonomy" id="433724"/>
    <lineage>
        <taxon>unclassified sequences</taxon>
        <taxon>metagenomes</taxon>
        <taxon>organismal metagenomes</taxon>
    </lineage>
</organism>
<evidence type="ECO:0000313" key="2">
    <source>
        <dbReference type="EMBL" id="KAA6347957.1"/>
    </source>
</evidence>
<dbReference type="AlphaFoldDB" id="A0A5J4SPM6"/>
<comment type="caution">
    <text evidence="2">The sequence shown here is derived from an EMBL/GenBank/DDBJ whole genome shotgun (WGS) entry which is preliminary data.</text>
</comment>
<proteinExistence type="predicted"/>
<keyword evidence="1" id="KW-1133">Transmembrane helix</keyword>
<keyword evidence="1" id="KW-0812">Transmembrane</keyword>
<gene>
    <name evidence="2" type="ORF">EZS27_004569</name>
    <name evidence="3" type="ORF">EZS27_004588</name>
</gene>
<dbReference type="PROSITE" id="PS51257">
    <property type="entry name" value="PROKAR_LIPOPROTEIN"/>
    <property type="match status" value="1"/>
</dbReference>
<evidence type="ECO:0000256" key="1">
    <source>
        <dbReference type="SAM" id="Phobius"/>
    </source>
</evidence>
<reference evidence="2" key="1">
    <citation type="submission" date="2019-03" db="EMBL/GenBank/DDBJ databases">
        <title>Single cell metagenomics reveals metabolic interactions within the superorganism composed of flagellate Streblomastix strix and complex community of Bacteroidetes bacteria on its surface.</title>
        <authorList>
            <person name="Treitli S.C."/>
            <person name="Kolisko M."/>
            <person name="Husnik F."/>
            <person name="Keeling P."/>
            <person name="Hampl V."/>
        </authorList>
    </citation>
    <scope>NUCLEOTIDE SEQUENCE</scope>
    <source>
        <strain evidence="2">STM</strain>
    </source>
</reference>